<dbReference type="EMBL" id="AP017312">
    <property type="protein sequence ID" value="BAU29730.1"/>
    <property type="molecule type" value="Genomic_DNA"/>
</dbReference>
<dbReference type="GO" id="GO:0006508">
    <property type="term" value="P:proteolysis"/>
    <property type="evidence" value="ECO:0007669"/>
    <property type="project" value="UniProtKB-KW"/>
</dbReference>
<evidence type="ECO:0000313" key="7">
    <source>
        <dbReference type="EMBL" id="BAU29730.1"/>
    </source>
</evidence>
<evidence type="ECO:0000313" key="8">
    <source>
        <dbReference type="Proteomes" id="UP000217696"/>
    </source>
</evidence>
<dbReference type="Proteomes" id="UP000217696">
    <property type="component" value="Chromosome"/>
</dbReference>
<comment type="similarity">
    <text evidence="1 6">Belongs to the peptidase S1B family.</text>
</comment>
<keyword evidence="3" id="KW-0732">Signal</keyword>
<organism evidence="7 8">
    <name type="scientific">Aneurinibacillus soli</name>
    <dbReference type="NCBI Taxonomy" id="1500254"/>
    <lineage>
        <taxon>Bacteria</taxon>
        <taxon>Bacillati</taxon>
        <taxon>Bacillota</taxon>
        <taxon>Bacilli</taxon>
        <taxon>Bacillales</taxon>
        <taxon>Paenibacillaceae</taxon>
        <taxon>Aneurinibacillus group</taxon>
        <taxon>Aneurinibacillus</taxon>
    </lineage>
</organism>
<sequence>MGERYSILKPLTMELAEVLTVEILGFFAPLNAQKMGKLLGKQVNEEVLTPLSVNDFFKYMETQKGILDIRRYQQNVLQLIKRLEQGNFLCSAGVENGFTLGGEKCYYFTRELSNLQQKNLLWLGECLGLEFILHKTKNFVIPIAGEEPTGKIGIGTGTLINSDTILTCSHVLNDMKVDKTVNIGGRKIEIAYHKSHDKVDVGIVKLTEKVNLGFQLIFGDAMLLDEILTMGYPPVPMTRDCYLISQKGEVNSLVQNYDGIEHFIYSSITRPGNSGGPIFTNKGHIVGITSQHVERESDKEKNVVPFFQGITSNQVIQAIHEIDQSIEIAYEDYN</sequence>
<name>A0A0U5B4W3_9BACL</name>
<evidence type="ECO:0000256" key="1">
    <source>
        <dbReference type="ARBA" id="ARBA00008764"/>
    </source>
</evidence>
<dbReference type="RefSeq" id="WP_157738078.1">
    <property type="nucleotide sequence ID" value="NZ_AP017312.1"/>
</dbReference>
<dbReference type="PRINTS" id="PR00839">
    <property type="entry name" value="V8PROTEASE"/>
</dbReference>
<dbReference type="GO" id="GO:0008236">
    <property type="term" value="F:serine-type peptidase activity"/>
    <property type="evidence" value="ECO:0007669"/>
    <property type="project" value="UniProtKB-KW"/>
</dbReference>
<keyword evidence="8" id="KW-1185">Reference proteome</keyword>
<dbReference type="Gene3D" id="2.40.10.10">
    <property type="entry name" value="Trypsin-like serine proteases"/>
    <property type="match status" value="2"/>
</dbReference>
<evidence type="ECO:0000256" key="2">
    <source>
        <dbReference type="ARBA" id="ARBA00022670"/>
    </source>
</evidence>
<evidence type="ECO:0000256" key="3">
    <source>
        <dbReference type="ARBA" id="ARBA00022729"/>
    </source>
</evidence>
<keyword evidence="2 6" id="KW-0645">Protease</keyword>
<evidence type="ECO:0000256" key="5">
    <source>
        <dbReference type="ARBA" id="ARBA00022825"/>
    </source>
</evidence>
<evidence type="ECO:0000256" key="4">
    <source>
        <dbReference type="ARBA" id="ARBA00022801"/>
    </source>
</evidence>
<proteinExistence type="inferred from homology"/>
<dbReference type="KEGG" id="asoc:CB4_03967"/>
<dbReference type="EC" id="3.4.21.-" evidence="6"/>
<dbReference type="InterPro" id="IPR008256">
    <property type="entry name" value="Peptidase_S1B"/>
</dbReference>
<gene>
    <name evidence="7" type="ORF">CB4_03967</name>
</gene>
<evidence type="ECO:0000256" key="6">
    <source>
        <dbReference type="RuleBase" id="RU004296"/>
    </source>
</evidence>
<dbReference type="InterPro" id="IPR009003">
    <property type="entry name" value="Peptidase_S1_PA"/>
</dbReference>
<accession>A0A0U5B4W3</accession>
<reference evidence="7 8" key="1">
    <citation type="submission" date="2015-12" db="EMBL/GenBank/DDBJ databases">
        <title>Genome sequence of Aneurinibacillus soli.</title>
        <authorList>
            <person name="Lee J.S."/>
            <person name="Lee K.C."/>
            <person name="Kim K.K."/>
            <person name="Lee B.W."/>
        </authorList>
    </citation>
    <scope>NUCLEOTIDE SEQUENCE [LARGE SCALE GENOMIC DNA]</scope>
    <source>
        <strain evidence="7 8">CB4</strain>
    </source>
</reference>
<dbReference type="SUPFAM" id="SSF50494">
    <property type="entry name" value="Trypsin-like serine proteases"/>
    <property type="match status" value="1"/>
</dbReference>
<protein>
    <recommendedName>
        <fullName evidence="6">Serine protease</fullName>
        <ecNumber evidence="6">3.4.21.-</ecNumber>
    </recommendedName>
</protein>
<dbReference type="InterPro" id="IPR043504">
    <property type="entry name" value="Peptidase_S1_PA_chymotrypsin"/>
</dbReference>
<dbReference type="Pfam" id="PF13365">
    <property type="entry name" value="Trypsin_2"/>
    <property type="match status" value="1"/>
</dbReference>
<dbReference type="AlphaFoldDB" id="A0A0U5B4W3"/>
<keyword evidence="4 6" id="KW-0378">Hydrolase</keyword>
<keyword evidence="5 6" id="KW-0720">Serine protease</keyword>